<evidence type="ECO:0000256" key="2">
    <source>
        <dbReference type="ARBA" id="ARBA00001946"/>
    </source>
</evidence>
<evidence type="ECO:0000256" key="6">
    <source>
        <dbReference type="ARBA" id="ARBA00022741"/>
    </source>
</evidence>
<comment type="cofactor">
    <cofactor evidence="2">
        <name>Mg(2+)</name>
        <dbReference type="ChEBI" id="CHEBI:18420"/>
    </cofactor>
</comment>
<feature type="domain" description="Dicer dsRNA-binding fold" evidence="20">
    <location>
        <begin position="598"/>
        <end position="691"/>
    </location>
</feature>
<comment type="function">
    <text evidence="14">Dicer-like endonuclease involved in cleaving double-stranded RNA in the RNA interference (RNAi) pathway. Produces 21 to 25 bp dsRNAs (siRNAs) which target the selective destruction of homologous RNAs leading to sequence-specific suppression of gene expression, called post-transcriptional gene silencing (PTGS). Part of a broad host defense response against viral infection and transposons.</text>
</comment>
<proteinExistence type="inferred from homology"/>
<dbReference type="PANTHER" id="PTHR14950:SF37">
    <property type="entry name" value="ENDORIBONUCLEASE DICER"/>
    <property type="match status" value="1"/>
</dbReference>
<name>A0A7D8YQU2_9HELO</name>
<feature type="region of interest" description="Disordered" evidence="16">
    <location>
        <begin position="1"/>
        <end position="24"/>
    </location>
</feature>
<evidence type="ECO:0000256" key="3">
    <source>
        <dbReference type="ARBA" id="ARBA00022721"/>
    </source>
</evidence>
<dbReference type="SUPFAM" id="SSF69065">
    <property type="entry name" value="RNase III domain-like"/>
    <property type="match status" value="2"/>
</dbReference>
<dbReference type="OrthoDB" id="416741at2759"/>
<feature type="domain" description="Helicase C-terminal" evidence="19">
    <location>
        <begin position="405"/>
        <end position="567"/>
    </location>
</feature>
<dbReference type="PROSITE" id="PS51192">
    <property type="entry name" value="HELICASE_ATP_BIND_1"/>
    <property type="match status" value="1"/>
</dbReference>
<gene>
    <name evidence="21" type="primary">DCL-2</name>
    <name evidence="21" type="ORF">LCER1_G002324</name>
</gene>
<dbReference type="InterPro" id="IPR038248">
    <property type="entry name" value="Dicer_dimer_sf"/>
</dbReference>
<dbReference type="SMART" id="SM00487">
    <property type="entry name" value="DEXDc"/>
    <property type="match status" value="1"/>
</dbReference>
<evidence type="ECO:0000256" key="9">
    <source>
        <dbReference type="ARBA" id="ARBA00022840"/>
    </source>
</evidence>
<feature type="domain" description="RNase III" evidence="17">
    <location>
        <begin position="1107"/>
        <end position="1295"/>
    </location>
</feature>
<protein>
    <submittedName>
        <fullName evidence="21">Dicer-like protein 2</fullName>
    </submittedName>
</protein>
<keyword evidence="8" id="KW-0347">Helicase</keyword>
<feature type="compositionally biased region" description="Acidic residues" evidence="16">
    <location>
        <begin position="1"/>
        <end position="10"/>
    </location>
</feature>
<evidence type="ECO:0000256" key="1">
    <source>
        <dbReference type="ARBA" id="ARBA00001936"/>
    </source>
</evidence>
<dbReference type="InterPro" id="IPR001650">
    <property type="entry name" value="Helicase_C-like"/>
</dbReference>
<evidence type="ECO:0000259" key="17">
    <source>
        <dbReference type="PROSITE" id="PS50142"/>
    </source>
</evidence>
<dbReference type="GO" id="GO:0003723">
    <property type="term" value="F:RNA binding"/>
    <property type="evidence" value="ECO:0007669"/>
    <property type="project" value="UniProtKB-UniRule"/>
</dbReference>
<dbReference type="CDD" id="cd00593">
    <property type="entry name" value="RIBOc"/>
    <property type="match status" value="2"/>
</dbReference>
<keyword evidence="6" id="KW-0547">Nucleotide-binding</keyword>
<dbReference type="Proteomes" id="UP000481288">
    <property type="component" value="Unassembled WGS sequence"/>
</dbReference>
<dbReference type="InterPro" id="IPR036389">
    <property type="entry name" value="RNase_III_sf"/>
</dbReference>
<keyword evidence="13" id="KW-0464">Manganese</keyword>
<dbReference type="GO" id="GO:0030422">
    <property type="term" value="P:siRNA processing"/>
    <property type="evidence" value="ECO:0007669"/>
    <property type="project" value="TreeGrafter"/>
</dbReference>
<dbReference type="CDD" id="cd18034">
    <property type="entry name" value="DEXHc_dicer"/>
    <property type="match status" value="1"/>
</dbReference>
<comment type="similarity">
    <text evidence="15">Belongs to the helicase family. Dicer subfamily.</text>
</comment>
<dbReference type="Gene3D" id="3.30.160.380">
    <property type="entry name" value="Dicer dimerisation domain"/>
    <property type="match status" value="1"/>
</dbReference>
<feature type="domain" description="Helicase ATP-binding" evidence="18">
    <location>
        <begin position="68"/>
        <end position="239"/>
    </location>
</feature>
<evidence type="ECO:0000256" key="10">
    <source>
        <dbReference type="ARBA" id="ARBA00022842"/>
    </source>
</evidence>
<evidence type="ECO:0000313" key="21">
    <source>
        <dbReference type="EMBL" id="TVY56832.1"/>
    </source>
</evidence>
<dbReference type="SMART" id="SM00490">
    <property type="entry name" value="HELICc"/>
    <property type="match status" value="1"/>
</dbReference>
<dbReference type="PANTHER" id="PTHR14950">
    <property type="entry name" value="DICER-RELATED"/>
    <property type="match status" value="1"/>
</dbReference>
<dbReference type="GO" id="GO:0005524">
    <property type="term" value="F:ATP binding"/>
    <property type="evidence" value="ECO:0007669"/>
    <property type="project" value="UniProtKB-KW"/>
</dbReference>
<dbReference type="Pfam" id="PF03368">
    <property type="entry name" value="Dicer_dimer"/>
    <property type="match status" value="1"/>
</dbReference>
<dbReference type="InterPro" id="IPR005034">
    <property type="entry name" value="Dicer_dimerisation"/>
</dbReference>
<dbReference type="InterPro" id="IPR014001">
    <property type="entry name" value="Helicase_ATP-bd"/>
</dbReference>
<evidence type="ECO:0000256" key="5">
    <source>
        <dbReference type="ARBA" id="ARBA00022737"/>
    </source>
</evidence>
<dbReference type="InterPro" id="IPR011545">
    <property type="entry name" value="DEAD/DEAH_box_helicase_dom"/>
</dbReference>
<dbReference type="Pfam" id="PF00270">
    <property type="entry name" value="DEAD"/>
    <property type="match status" value="1"/>
</dbReference>
<evidence type="ECO:0000256" key="15">
    <source>
        <dbReference type="PROSITE-ProRule" id="PRU00657"/>
    </source>
</evidence>
<evidence type="ECO:0000256" key="16">
    <source>
        <dbReference type="SAM" id="MobiDB-lite"/>
    </source>
</evidence>
<keyword evidence="10" id="KW-0460">Magnesium</keyword>
<evidence type="ECO:0000256" key="14">
    <source>
        <dbReference type="ARBA" id="ARBA00025403"/>
    </source>
</evidence>
<evidence type="ECO:0000259" key="18">
    <source>
        <dbReference type="PROSITE" id="PS51192"/>
    </source>
</evidence>
<dbReference type="Gene3D" id="3.40.50.300">
    <property type="entry name" value="P-loop containing nucleotide triphosphate hydrolases"/>
    <property type="match status" value="2"/>
</dbReference>
<keyword evidence="22" id="KW-1185">Reference proteome</keyword>
<reference evidence="21 22" key="1">
    <citation type="submission" date="2018-05" db="EMBL/GenBank/DDBJ databases">
        <title>Whole genome sequencing for identification of molecular markers to develop diagnostic detection tools for the regulated plant pathogen Lachnellula willkommii.</title>
        <authorList>
            <person name="Giroux E."/>
            <person name="Bilodeau G."/>
        </authorList>
    </citation>
    <scope>NUCLEOTIDE SEQUENCE [LARGE SCALE GENOMIC DNA]</scope>
    <source>
        <strain evidence="21 22">CBS 625.97</strain>
    </source>
</reference>
<evidence type="ECO:0000259" key="20">
    <source>
        <dbReference type="PROSITE" id="PS51327"/>
    </source>
</evidence>
<dbReference type="Gene3D" id="1.10.1520.10">
    <property type="entry name" value="Ribonuclease III domain"/>
    <property type="match status" value="3"/>
</dbReference>
<dbReference type="PROSITE" id="PS00517">
    <property type="entry name" value="RNASE_3_1"/>
    <property type="match status" value="2"/>
</dbReference>
<dbReference type="GO" id="GO:0050688">
    <property type="term" value="P:regulation of defense response to virus"/>
    <property type="evidence" value="ECO:0007669"/>
    <property type="project" value="UniProtKB-KW"/>
</dbReference>
<dbReference type="PROSITE" id="PS50142">
    <property type="entry name" value="RNASE_3_2"/>
    <property type="match status" value="2"/>
</dbReference>
<keyword evidence="5" id="KW-0677">Repeat</keyword>
<accession>A0A7D8YQU2</accession>
<keyword evidence="9" id="KW-0067">ATP-binding</keyword>
<dbReference type="GO" id="GO:0004386">
    <property type="term" value="F:helicase activity"/>
    <property type="evidence" value="ECO:0007669"/>
    <property type="project" value="UniProtKB-KW"/>
</dbReference>
<dbReference type="InterPro" id="IPR027417">
    <property type="entry name" value="P-loop_NTPase"/>
</dbReference>
<evidence type="ECO:0000256" key="7">
    <source>
        <dbReference type="ARBA" id="ARBA00022801"/>
    </source>
</evidence>
<dbReference type="PROSITE" id="PS51327">
    <property type="entry name" value="DICER_DSRBF"/>
    <property type="match status" value="1"/>
</dbReference>
<feature type="domain" description="RNase III" evidence="17">
    <location>
        <begin position="947"/>
        <end position="1067"/>
    </location>
</feature>
<evidence type="ECO:0000256" key="4">
    <source>
        <dbReference type="ARBA" id="ARBA00022723"/>
    </source>
</evidence>
<dbReference type="GO" id="GO:0005634">
    <property type="term" value="C:nucleus"/>
    <property type="evidence" value="ECO:0007669"/>
    <property type="project" value="TreeGrafter"/>
</dbReference>
<dbReference type="SMART" id="SM00535">
    <property type="entry name" value="RIBOc"/>
    <property type="match status" value="2"/>
</dbReference>
<dbReference type="GO" id="GO:0004525">
    <property type="term" value="F:ribonuclease III activity"/>
    <property type="evidence" value="ECO:0007669"/>
    <property type="project" value="InterPro"/>
</dbReference>
<keyword evidence="11 15" id="KW-0694">RNA-binding</keyword>
<keyword evidence="4" id="KW-0479">Metal-binding</keyword>
<dbReference type="SUPFAM" id="SSF52540">
    <property type="entry name" value="P-loop containing nucleoside triphosphate hydrolases"/>
    <property type="match status" value="1"/>
</dbReference>
<evidence type="ECO:0000259" key="19">
    <source>
        <dbReference type="PROSITE" id="PS51194"/>
    </source>
</evidence>
<dbReference type="GO" id="GO:0005737">
    <property type="term" value="C:cytoplasm"/>
    <property type="evidence" value="ECO:0007669"/>
    <property type="project" value="TreeGrafter"/>
</dbReference>
<dbReference type="Pfam" id="PF00636">
    <property type="entry name" value="Ribonuclease_3"/>
    <property type="match status" value="2"/>
</dbReference>
<keyword evidence="7" id="KW-0378">Hydrolase</keyword>
<comment type="caution">
    <text evidence="21">The sequence shown here is derived from an EMBL/GenBank/DDBJ whole genome shotgun (WGS) entry which is preliminary data.</text>
</comment>
<keyword evidence="3" id="KW-0930">Antiviral protein</keyword>
<evidence type="ECO:0000256" key="8">
    <source>
        <dbReference type="ARBA" id="ARBA00022806"/>
    </source>
</evidence>
<dbReference type="InterPro" id="IPR000999">
    <property type="entry name" value="RNase_III_dom"/>
</dbReference>
<dbReference type="GO" id="GO:0051607">
    <property type="term" value="P:defense response to virus"/>
    <property type="evidence" value="ECO:0007669"/>
    <property type="project" value="UniProtKB-KW"/>
</dbReference>
<sequence>MDVDDSDSEQSESIPCPPSDELPVTANEIVEDLTGEADVCLNDEESLSSVGLGGEPPVLRPWSYQTEMLQESLRRNVIVAMDTGSGKTHVAVMRMLHELDHLPSHQMIWFLAPTVSLCFQQYEYIRRHIPSVQVKFLSGADNVDRWTDPQHWDIVLKNTKILVCTYQILLDALTHAFIKMDSLAHNCVGNHAGSKIMKSFYHPRKAEGQSVPRILGLTASPVMRSDPKSVTKIEATLDAICRTPKYHRAELLKNNKRPVLSEVFFDKLEVEDLSQYTSTIASLSQAYERLNITEDPYVIALVKEGTDKSRRKLEKVLFNRKTWCTSEMKRFHSTALTMCKELGAWAADKYVSEVVTNYLKEVENKLGGIWDVPSAEKTYLAKALNQVHITRMSEDPEAMPLITNKVRKLIDILLGEPPTFSGIVFVQERAVVFVLAHILAVHPETRGRFRVGTMVGNSSHSYRPQSVAEFLSADVRTDTLSDFRSRKLDLVIATSVLEEGIDVPACNVVICFQKPANLKSFVQRRGRARSRDSKLIILLESANINSTPWEQIEKDMKTIYEDDMRQLRQYEVLEGTEEHDGRYFRVEKTGALLDLDNALSHLYHFCATLPRKEYVDLRPEFICTEVGGLVRATVILPLSVNADVRVASSQTSWSSEKNAIKDAAFESYMALYKAELVNDHMLPLLRRGVDVNDLLSSRVETRASLMTVKDPLNPWIGVAQVREAMGHLVPYALTIGELMIHMYLPLELPKMPPFQLFWDSQTEVTVKTVLKKSITAGNYRKAQDETLLLLAASFGSRFPIEQKRHVILFSTDGITPLETPIGRHKADGYNFDKQLSSIGLIRDVVYSNQKYLYQAFLPTKPPIETVKTPYDGYENAPASAHLHLKPLTRRADFLHKIPSNHDKPSSKPLSVVLPTSRCTVDEIPFAYVQFGLFIPSIMHRFESYLIAEKLSNSILKKVNISDLELTRTAIIASSANEGISYQRLEFLGDSILKLYRLVANSRLSRGCLELGLDKFIITQQFKGLKWRPLYDEDLLAMANQDGKREMSSKVLADVVEALVGAAMVNGGFSKALACLQVFLPELQWKPLDMRRGELFQRAGEADLPESLKSLETLIGYQFNKKALLLEAITHASYNAGLQSYERFEFLGDSILDNIVVLAMYAQSPELTHFQMHLLRTALVNADFLAFICMSWYIEQETSSLQQTGGNSSDSGPATFEEISATVKFPLWRFLRHMSPTLSSVQIATSKRFAELEPEIKNVIENGSHYPWALLAKLQAQKFYSDIVESLLGAVWIDSGSLDECTTIVERMGILKYLRRIVKDAVHVMHPKEELGILADSLEVKYTIRIDKVKQYVCEVFVGAERIVEYEGGVSKMEAQTKAAELAVAILGKRKDAVGCVELGSEGDVKMVE</sequence>
<keyword evidence="12" id="KW-0051">Antiviral defense</keyword>
<dbReference type="EMBL" id="QGMG01000130">
    <property type="protein sequence ID" value="TVY56832.1"/>
    <property type="molecule type" value="Genomic_DNA"/>
</dbReference>
<dbReference type="Pfam" id="PF00271">
    <property type="entry name" value="Helicase_C"/>
    <property type="match status" value="1"/>
</dbReference>
<dbReference type="FunFam" id="1.10.1520.10:FF:000032">
    <property type="entry name" value="Dicer-like protein 2"/>
    <property type="match status" value="1"/>
</dbReference>
<dbReference type="SUPFAM" id="SSF54768">
    <property type="entry name" value="dsRNA-binding domain-like"/>
    <property type="match status" value="1"/>
</dbReference>
<organism evidence="21 22">
    <name type="scientific">Lachnellula cervina</name>
    <dbReference type="NCBI Taxonomy" id="1316786"/>
    <lineage>
        <taxon>Eukaryota</taxon>
        <taxon>Fungi</taxon>
        <taxon>Dikarya</taxon>
        <taxon>Ascomycota</taxon>
        <taxon>Pezizomycotina</taxon>
        <taxon>Leotiomycetes</taxon>
        <taxon>Helotiales</taxon>
        <taxon>Lachnaceae</taxon>
        <taxon>Lachnellula</taxon>
    </lineage>
</organism>
<dbReference type="PROSITE" id="PS51194">
    <property type="entry name" value="HELICASE_CTER"/>
    <property type="match status" value="1"/>
</dbReference>
<evidence type="ECO:0000256" key="13">
    <source>
        <dbReference type="ARBA" id="ARBA00023211"/>
    </source>
</evidence>
<dbReference type="GO" id="GO:0046872">
    <property type="term" value="F:metal ion binding"/>
    <property type="evidence" value="ECO:0007669"/>
    <property type="project" value="UniProtKB-KW"/>
</dbReference>
<evidence type="ECO:0000313" key="22">
    <source>
        <dbReference type="Proteomes" id="UP000481288"/>
    </source>
</evidence>
<evidence type="ECO:0000256" key="12">
    <source>
        <dbReference type="ARBA" id="ARBA00023118"/>
    </source>
</evidence>
<evidence type="ECO:0000256" key="11">
    <source>
        <dbReference type="ARBA" id="ARBA00022884"/>
    </source>
</evidence>
<comment type="cofactor">
    <cofactor evidence="1">
        <name>Mn(2+)</name>
        <dbReference type="ChEBI" id="CHEBI:29035"/>
    </cofactor>
</comment>